<keyword evidence="3" id="KW-1185">Reference proteome</keyword>
<dbReference type="InterPro" id="IPR006099">
    <property type="entry name" value="MeMalonylCoA_mutase_a/b_cat"/>
</dbReference>
<evidence type="ECO:0000313" key="2">
    <source>
        <dbReference type="EMBL" id="AQS42053.1"/>
    </source>
</evidence>
<proteinExistence type="predicted"/>
<feature type="domain" description="Methylmalonyl-CoA mutase alpha/beta chain catalytic" evidence="1">
    <location>
        <begin position="5"/>
        <end position="426"/>
    </location>
</feature>
<name>A0A1U9JW23_9HYPH</name>
<dbReference type="Pfam" id="PF01642">
    <property type="entry name" value="MM_CoA_mutase"/>
    <property type="match status" value="1"/>
</dbReference>
<protein>
    <submittedName>
        <fullName evidence="2">Methylmalonyl-CoA mutase</fullName>
    </submittedName>
</protein>
<accession>A0A1U9JW23</accession>
<sequence length="440" mass="47543">MSKKPITVGHNTGHPRTALWTIMQRADDPDIKRANQQLKDDITHGANGVALVFEGAHNAFGYGLPAKKDTIARLFDGIALDGLHIRLDNHPHGRALTDTVIDYLQKSGLDPHKTNITFGTDPTAALATTGRLKMSIAALKASLPQSMSAFFSSGLPGIVLEADGRPYHNAGATVAQEIGTMLSVACSHLRMVEEGRHHIAYALPHIGFATALDQNLVLGLAKLQALQMLWHRVQEKNGITNPLPAVIHVETSMRMMTQRDILTNIPRTTAAAIAAIAGGAASLSVLPYSIALGLPDTDARRQARNTQLVFAREVKTPLNGSYTQPAGMADDIAAAAWQEYQRFEKDGGVLDSLIDGSLARRFMEAQDLRVTSYLKGERSILGTTQYRQKKQPPAGIYKNSSRDFIAEGIEHCAPLVRKRLDVSVEEAAAHAPVEAIDGAP</sequence>
<reference evidence="2 3" key="2">
    <citation type="journal article" date="2016" name="Sci. Rep.">
        <title>The genome of Rhizobiales bacteria in predatory ants reveals urease gene functions but no genes for nitrogen fixation.</title>
        <authorList>
            <person name="Neuvonen M.M."/>
            <person name="Tamarit D."/>
            <person name="Naslund K."/>
            <person name="Liebig J."/>
            <person name="Feldhaar H."/>
            <person name="Moran N.A."/>
            <person name="Guy L."/>
            <person name="Andersson S.G."/>
        </authorList>
    </citation>
    <scope>NUCLEOTIDE SEQUENCE [LARGE SCALE GENOMIC DNA]</scope>
    <source>
        <strain evidence="2 3">Hsal</strain>
    </source>
</reference>
<dbReference type="InterPro" id="IPR016176">
    <property type="entry name" value="Cbl-dep_enz_cat"/>
</dbReference>
<reference evidence="2 3" key="1">
    <citation type="journal article" date="2010" name="Science">
        <title>Genomic comparison of the ants Camponotus floridanus and Harpegnathos saltator.</title>
        <authorList>
            <person name="Bonasio R."/>
            <person name="Zhang G."/>
            <person name="Ye C."/>
            <person name="Mutti N.S."/>
            <person name="Fang X."/>
            <person name="Qin N."/>
            <person name="Donahue G."/>
            <person name="Yang P."/>
            <person name="Li Q."/>
            <person name="Li C."/>
            <person name="Zhang P."/>
            <person name="Huang Z."/>
            <person name="Berger S.L."/>
            <person name="Reinberg D."/>
            <person name="Wang J."/>
            <person name="Liebig J."/>
        </authorList>
    </citation>
    <scope>NUCLEOTIDE SEQUENCE [LARGE SCALE GENOMIC DNA]</scope>
    <source>
        <strain evidence="2 3">Hsal</strain>
    </source>
</reference>
<dbReference type="SUPFAM" id="SSF51703">
    <property type="entry name" value="Cobalamin (vitamin B12)-dependent enzymes"/>
    <property type="match status" value="1"/>
</dbReference>
<dbReference type="Proteomes" id="UP000188912">
    <property type="component" value="Chromosome"/>
</dbReference>
<dbReference type="GO" id="GO:0031419">
    <property type="term" value="F:cobalamin binding"/>
    <property type="evidence" value="ECO:0007669"/>
    <property type="project" value="InterPro"/>
</dbReference>
<evidence type="ECO:0000313" key="3">
    <source>
        <dbReference type="Proteomes" id="UP000188912"/>
    </source>
</evidence>
<dbReference type="PANTHER" id="PTHR48101">
    <property type="entry name" value="METHYLMALONYL-COA MUTASE, MITOCHONDRIAL-RELATED"/>
    <property type="match status" value="1"/>
</dbReference>
<dbReference type="EMBL" id="CP017315">
    <property type="protein sequence ID" value="AQS42053.1"/>
    <property type="molecule type" value="Genomic_DNA"/>
</dbReference>
<dbReference type="AlphaFoldDB" id="A0A1U9JW23"/>
<evidence type="ECO:0000259" key="1">
    <source>
        <dbReference type="Pfam" id="PF01642"/>
    </source>
</evidence>
<dbReference type="Gene3D" id="3.20.20.240">
    <property type="entry name" value="Methylmalonyl-CoA mutase"/>
    <property type="match status" value="1"/>
</dbReference>
<dbReference type="STRING" id="1902579.BHV28_13700"/>
<organism evidence="2 3">
    <name type="scientific">Candidatus Tokpelaia hoelldobleri</name>
    <dbReference type="NCBI Taxonomy" id="1902579"/>
    <lineage>
        <taxon>Bacteria</taxon>
        <taxon>Pseudomonadati</taxon>
        <taxon>Pseudomonadota</taxon>
        <taxon>Alphaproteobacteria</taxon>
        <taxon>Hyphomicrobiales</taxon>
        <taxon>Candidatus Tokpelaia</taxon>
    </lineage>
</organism>
<dbReference type="GO" id="GO:0016866">
    <property type="term" value="F:intramolecular transferase activity"/>
    <property type="evidence" value="ECO:0007669"/>
    <property type="project" value="InterPro"/>
</dbReference>
<gene>
    <name evidence="2" type="ORF">BHV28_13700</name>
</gene>
<dbReference type="KEGG" id="thd:BHV28_13700"/>